<protein>
    <recommendedName>
        <fullName evidence="3">DUF834 domain-containing protein</fullName>
    </recommendedName>
</protein>
<dbReference type="HOGENOM" id="CLU_2853749_0_0_1"/>
<dbReference type="Gramene" id="ORUFI03G09740.1">
    <property type="protein sequence ID" value="ORUFI03G09740.1"/>
    <property type="gene ID" value="ORUFI03G09740"/>
</dbReference>
<name>A0A0E0NS27_ORYRU</name>
<proteinExistence type="predicted"/>
<organism evidence="1 2">
    <name type="scientific">Oryza rufipogon</name>
    <name type="common">Brownbeard rice</name>
    <name type="synonym">Asian wild rice</name>
    <dbReference type="NCBI Taxonomy" id="4529"/>
    <lineage>
        <taxon>Eukaryota</taxon>
        <taxon>Viridiplantae</taxon>
        <taxon>Streptophyta</taxon>
        <taxon>Embryophyta</taxon>
        <taxon>Tracheophyta</taxon>
        <taxon>Spermatophyta</taxon>
        <taxon>Magnoliopsida</taxon>
        <taxon>Liliopsida</taxon>
        <taxon>Poales</taxon>
        <taxon>Poaceae</taxon>
        <taxon>BOP clade</taxon>
        <taxon>Oryzoideae</taxon>
        <taxon>Oryzeae</taxon>
        <taxon>Oryzinae</taxon>
        <taxon>Oryza</taxon>
    </lineage>
</organism>
<evidence type="ECO:0008006" key="3">
    <source>
        <dbReference type="Google" id="ProtNLM"/>
    </source>
</evidence>
<reference evidence="1" key="2">
    <citation type="submission" date="2015-06" db="UniProtKB">
        <authorList>
            <consortium name="EnsemblPlants"/>
        </authorList>
    </citation>
    <scope>IDENTIFICATION</scope>
</reference>
<dbReference type="EnsemblPlants" id="ORUFI03G09740.1">
    <property type="protein sequence ID" value="ORUFI03G09740.1"/>
    <property type="gene ID" value="ORUFI03G09740"/>
</dbReference>
<accession>A0A0E0NS27</accession>
<reference evidence="2" key="1">
    <citation type="submission" date="2013-06" db="EMBL/GenBank/DDBJ databases">
        <authorList>
            <person name="Zhao Q."/>
        </authorList>
    </citation>
    <scope>NUCLEOTIDE SEQUENCE</scope>
    <source>
        <strain evidence="2">cv. W1943</strain>
    </source>
</reference>
<keyword evidence="2" id="KW-1185">Reference proteome</keyword>
<evidence type="ECO:0000313" key="2">
    <source>
        <dbReference type="Proteomes" id="UP000008022"/>
    </source>
</evidence>
<dbReference type="AlphaFoldDB" id="A0A0E0NS27"/>
<evidence type="ECO:0000313" key="1">
    <source>
        <dbReference type="EnsemblPlants" id="ORUFI03G09740.1"/>
    </source>
</evidence>
<sequence length="65" mass="6921">MGARHESRCYFAPRISRLGMLDESTSGSSDSRRLSDGGNEVWWAAAVDPKAGDSAAAADPEAKHD</sequence>
<dbReference type="Proteomes" id="UP000008022">
    <property type="component" value="Unassembled WGS sequence"/>
</dbReference>